<dbReference type="FunFam" id="1.10.510.10:FF:000571">
    <property type="entry name" value="Maternal embryonic leucine zipper kinase"/>
    <property type="match status" value="1"/>
</dbReference>
<name>A0AAU9K308_9CILI</name>
<dbReference type="PANTHER" id="PTHR24346:SF82">
    <property type="entry name" value="KP78A-RELATED"/>
    <property type="match status" value="1"/>
</dbReference>
<evidence type="ECO:0000256" key="5">
    <source>
        <dbReference type="ARBA" id="ARBA00022777"/>
    </source>
</evidence>
<proteinExistence type="predicted"/>
<dbReference type="GO" id="GO:0005524">
    <property type="term" value="F:ATP binding"/>
    <property type="evidence" value="ECO:0007669"/>
    <property type="project" value="UniProtKB-KW"/>
</dbReference>
<comment type="caution">
    <text evidence="8">The sequence shown here is derived from an EMBL/GenBank/DDBJ whole genome shotgun (WGS) entry which is preliminary data.</text>
</comment>
<reference evidence="8" key="1">
    <citation type="submission" date="2021-09" db="EMBL/GenBank/DDBJ databases">
        <authorList>
            <consortium name="AG Swart"/>
            <person name="Singh M."/>
            <person name="Singh A."/>
            <person name="Seah K."/>
            <person name="Emmerich C."/>
        </authorList>
    </citation>
    <scope>NUCLEOTIDE SEQUENCE</scope>
    <source>
        <strain evidence="8">ATCC30299</strain>
    </source>
</reference>
<organism evidence="8 9">
    <name type="scientific">Blepharisma stoltei</name>
    <dbReference type="NCBI Taxonomy" id="1481888"/>
    <lineage>
        <taxon>Eukaryota</taxon>
        <taxon>Sar</taxon>
        <taxon>Alveolata</taxon>
        <taxon>Ciliophora</taxon>
        <taxon>Postciliodesmatophora</taxon>
        <taxon>Heterotrichea</taxon>
        <taxon>Heterotrichida</taxon>
        <taxon>Blepharismidae</taxon>
        <taxon>Blepharisma</taxon>
    </lineage>
</organism>
<dbReference type="GO" id="GO:0035556">
    <property type="term" value="P:intracellular signal transduction"/>
    <property type="evidence" value="ECO:0007669"/>
    <property type="project" value="TreeGrafter"/>
</dbReference>
<keyword evidence="3" id="KW-0808">Transferase</keyword>
<dbReference type="InterPro" id="IPR000719">
    <property type="entry name" value="Prot_kinase_dom"/>
</dbReference>
<dbReference type="AlphaFoldDB" id="A0AAU9K308"/>
<dbReference type="SUPFAM" id="SSF56112">
    <property type="entry name" value="Protein kinase-like (PK-like)"/>
    <property type="match status" value="1"/>
</dbReference>
<dbReference type="PROSITE" id="PS00108">
    <property type="entry name" value="PROTEIN_KINASE_ST"/>
    <property type="match status" value="1"/>
</dbReference>
<evidence type="ECO:0000256" key="4">
    <source>
        <dbReference type="ARBA" id="ARBA00022741"/>
    </source>
</evidence>
<gene>
    <name evidence="8" type="ORF">BSTOLATCC_MIC58250</name>
</gene>
<dbReference type="EMBL" id="CAJZBQ010000056">
    <property type="protein sequence ID" value="CAG9333438.1"/>
    <property type="molecule type" value="Genomic_DNA"/>
</dbReference>
<dbReference type="Proteomes" id="UP001162131">
    <property type="component" value="Unassembled WGS sequence"/>
</dbReference>
<dbReference type="InterPro" id="IPR008271">
    <property type="entry name" value="Ser/Thr_kinase_AS"/>
</dbReference>
<evidence type="ECO:0000256" key="3">
    <source>
        <dbReference type="ARBA" id="ARBA00022679"/>
    </source>
</evidence>
<evidence type="ECO:0000256" key="2">
    <source>
        <dbReference type="ARBA" id="ARBA00022527"/>
    </source>
</evidence>
<evidence type="ECO:0000256" key="1">
    <source>
        <dbReference type="ARBA" id="ARBA00011245"/>
    </source>
</evidence>
<dbReference type="InterPro" id="IPR011009">
    <property type="entry name" value="Kinase-like_dom_sf"/>
</dbReference>
<feature type="domain" description="Protein kinase" evidence="7">
    <location>
        <begin position="7"/>
        <end position="264"/>
    </location>
</feature>
<evidence type="ECO:0000259" key="7">
    <source>
        <dbReference type="PROSITE" id="PS50011"/>
    </source>
</evidence>
<dbReference type="FunFam" id="3.30.200.20:FF:000042">
    <property type="entry name" value="Aurora kinase A"/>
    <property type="match status" value="1"/>
</dbReference>
<keyword evidence="6" id="KW-0067">ATP-binding</keyword>
<dbReference type="InterPro" id="IPR028375">
    <property type="entry name" value="KA1/Ssp2_C"/>
</dbReference>
<sequence length="475" mass="54859">MSGLANYRILSPLGSGTFGQVKRNLYLVAEHLPTSTKVAIKILKKKTISENRILSKVKREIKVLKNFHHCHIIRLYEVIESPSNLALVLEYLPGGEVYTYLDRNGKIPEDRTRVYIQQIISGVEYIHNMRLTHRDIKLENLLLDEFGSIKLADFGLSNFMADGDFLKTCCGSPNYAAPEVLAGQKYSGPEVDIWSMGVVLYTLLSGFLPFDDSNLASLFAKIRNGNFVIPYHFSEPAKDLIQRMLNPDPIARITINQIKWHPWLQLNMPFRLVRKNSFIDFISKSTTNSYTIDEELFLECQKLVEIDKGKIQEIREAIINKIENDFTVCYYLLLDQHINGKKSLREDIKIPLFIADSAVSTANSSRSSSKNDFCDQKPESPSNWVYGFRSNLDASQFMISMFSSFKDSGLEWRCLNNLSLNLRTISHKNRVKMHLKLYKYENSYVLDFKLRQGNSMVLLEVLHRVYYYLYLRTCY</sequence>
<dbReference type="SMART" id="SM00220">
    <property type="entry name" value="S_TKc"/>
    <property type="match status" value="1"/>
</dbReference>
<comment type="subunit">
    <text evidence="1">Monomer.</text>
</comment>
<evidence type="ECO:0000256" key="6">
    <source>
        <dbReference type="ARBA" id="ARBA00022840"/>
    </source>
</evidence>
<dbReference type="PROSITE" id="PS50011">
    <property type="entry name" value="PROTEIN_KINASE_DOM"/>
    <property type="match status" value="1"/>
</dbReference>
<dbReference type="GO" id="GO:0005737">
    <property type="term" value="C:cytoplasm"/>
    <property type="evidence" value="ECO:0007669"/>
    <property type="project" value="TreeGrafter"/>
</dbReference>
<protein>
    <recommendedName>
        <fullName evidence="7">Protein kinase domain-containing protein</fullName>
    </recommendedName>
</protein>
<dbReference type="Gene3D" id="1.10.510.10">
    <property type="entry name" value="Transferase(Phosphotransferase) domain 1"/>
    <property type="match status" value="1"/>
</dbReference>
<dbReference type="SUPFAM" id="SSF103243">
    <property type="entry name" value="KA1-like"/>
    <property type="match status" value="1"/>
</dbReference>
<evidence type="ECO:0000313" key="8">
    <source>
        <dbReference type="EMBL" id="CAG9333438.1"/>
    </source>
</evidence>
<keyword evidence="2" id="KW-0723">Serine/threonine-protein kinase</keyword>
<dbReference type="Pfam" id="PF00069">
    <property type="entry name" value="Pkinase"/>
    <property type="match status" value="1"/>
</dbReference>
<accession>A0AAU9K308</accession>
<keyword evidence="4" id="KW-0547">Nucleotide-binding</keyword>
<dbReference type="PANTHER" id="PTHR24346">
    <property type="entry name" value="MAP/MICROTUBULE AFFINITY-REGULATING KINASE"/>
    <property type="match status" value="1"/>
</dbReference>
<evidence type="ECO:0000313" key="9">
    <source>
        <dbReference type="Proteomes" id="UP001162131"/>
    </source>
</evidence>
<keyword evidence="9" id="KW-1185">Reference proteome</keyword>
<dbReference type="GO" id="GO:0004674">
    <property type="term" value="F:protein serine/threonine kinase activity"/>
    <property type="evidence" value="ECO:0007669"/>
    <property type="project" value="UniProtKB-KW"/>
</dbReference>
<keyword evidence="5" id="KW-0418">Kinase</keyword>
<dbReference type="Gene3D" id="3.30.310.80">
    <property type="entry name" value="Kinase associated domain 1, KA1"/>
    <property type="match status" value="1"/>
</dbReference>